<dbReference type="GO" id="GO:0043332">
    <property type="term" value="C:mating projection tip"/>
    <property type="evidence" value="ECO:0007669"/>
    <property type="project" value="TreeGrafter"/>
</dbReference>
<dbReference type="PANTHER" id="PTHR28092:SF1">
    <property type="entry name" value="FACTOR-INDUCED GENE 1 PROTEIN"/>
    <property type="match status" value="1"/>
</dbReference>
<dbReference type="GO" id="GO:0016020">
    <property type="term" value="C:membrane"/>
    <property type="evidence" value="ECO:0007669"/>
    <property type="project" value="InterPro"/>
</dbReference>
<dbReference type="InterPro" id="IPR033481">
    <property type="entry name" value="Dni1/Fig1"/>
</dbReference>
<accession>A0A0J6YAD6</accession>
<feature type="transmembrane region" description="Helical" evidence="1">
    <location>
        <begin position="238"/>
        <end position="262"/>
    </location>
</feature>
<evidence type="ECO:0000313" key="3">
    <source>
        <dbReference type="Proteomes" id="UP000054565"/>
    </source>
</evidence>
<name>A0A0J6YAD6_COCIT</name>
<feature type="transmembrane region" description="Helical" evidence="1">
    <location>
        <begin position="12"/>
        <end position="38"/>
    </location>
</feature>
<feature type="transmembrane region" description="Helical" evidence="1">
    <location>
        <begin position="197"/>
        <end position="218"/>
    </location>
</feature>
<dbReference type="Proteomes" id="UP000054565">
    <property type="component" value="Unassembled WGS sequence"/>
</dbReference>
<keyword evidence="1" id="KW-0472">Membrane</keyword>
<dbReference type="OrthoDB" id="3550957at2759"/>
<protein>
    <recommendedName>
        <fullName evidence="4">Membrane fusion mating protein FIG1</fullName>
    </recommendedName>
</protein>
<reference evidence="3" key="1">
    <citation type="journal article" date="2010" name="Genome Res.">
        <title>Population genomic sequencing of Coccidioides fungi reveals recent hybridization and transposon control.</title>
        <authorList>
            <person name="Neafsey D.E."/>
            <person name="Barker B.M."/>
            <person name="Sharpton T.J."/>
            <person name="Stajich J.E."/>
            <person name="Park D.J."/>
            <person name="Whiston E."/>
            <person name="Hung C.-Y."/>
            <person name="McMahan C."/>
            <person name="White J."/>
            <person name="Sykes S."/>
            <person name="Heiman D."/>
            <person name="Young S."/>
            <person name="Zeng Q."/>
            <person name="Abouelleil A."/>
            <person name="Aftuck L."/>
            <person name="Bessette D."/>
            <person name="Brown A."/>
            <person name="FitzGerald M."/>
            <person name="Lui A."/>
            <person name="Macdonald J.P."/>
            <person name="Priest M."/>
            <person name="Orbach M.J."/>
            <person name="Galgiani J.N."/>
            <person name="Kirkland T.N."/>
            <person name="Cole G.T."/>
            <person name="Birren B.W."/>
            <person name="Henn M.R."/>
            <person name="Taylor J.W."/>
            <person name="Rounsley S.D."/>
        </authorList>
    </citation>
    <scope>NUCLEOTIDE SEQUENCE [LARGE SCALE GENOMIC DNA]</scope>
    <source>
        <strain evidence="3">RMSCC 2394</strain>
    </source>
</reference>
<evidence type="ECO:0008006" key="4">
    <source>
        <dbReference type="Google" id="ProtNLM"/>
    </source>
</evidence>
<keyword evidence="1" id="KW-0812">Transmembrane</keyword>
<dbReference type="STRING" id="404692.A0A0J6YAD6"/>
<evidence type="ECO:0000256" key="1">
    <source>
        <dbReference type="SAM" id="Phobius"/>
    </source>
</evidence>
<dbReference type="Pfam" id="PF12351">
    <property type="entry name" value="Fig1"/>
    <property type="match status" value="1"/>
</dbReference>
<dbReference type="GO" id="GO:0000747">
    <property type="term" value="P:conjugation with cellular fusion"/>
    <property type="evidence" value="ECO:0007669"/>
    <property type="project" value="TreeGrafter"/>
</dbReference>
<feature type="transmembrane region" description="Helical" evidence="1">
    <location>
        <begin position="154"/>
        <end position="176"/>
    </location>
</feature>
<organism evidence="2 3">
    <name type="scientific">Coccidioides immitis RMSCC 2394</name>
    <dbReference type="NCBI Taxonomy" id="404692"/>
    <lineage>
        <taxon>Eukaryota</taxon>
        <taxon>Fungi</taxon>
        <taxon>Dikarya</taxon>
        <taxon>Ascomycota</taxon>
        <taxon>Pezizomycotina</taxon>
        <taxon>Eurotiomycetes</taxon>
        <taxon>Eurotiomycetidae</taxon>
        <taxon>Onygenales</taxon>
        <taxon>Onygenaceae</taxon>
        <taxon>Coccidioides</taxon>
    </lineage>
</organism>
<gene>
    <name evidence="2" type="ORF">CIRG_05322</name>
</gene>
<dbReference type="EMBL" id="DS028095">
    <property type="protein sequence ID" value="KMP05641.1"/>
    <property type="molecule type" value="Genomic_DNA"/>
</dbReference>
<dbReference type="PANTHER" id="PTHR28092">
    <property type="entry name" value="FACTOR-INDUCED GENE 1 PROTEIN"/>
    <property type="match status" value="1"/>
</dbReference>
<proteinExistence type="predicted"/>
<evidence type="ECO:0000313" key="2">
    <source>
        <dbReference type="EMBL" id="KMP05641.1"/>
    </source>
</evidence>
<sequence length="277" mass="30172">MVSIWKSGGFRFLYLVGYHHVLMGITIFPIIFASILVAGCTSTDLSNVYLLSLSYNTVGNNGTSYLDSTQVNENMASTISHLVRTNASYPSLEVRTGYLGMCLKQATDLWICARSAEALASLVKSRAGNSSHNDPLNLIWTAKTFKDKLVFNGFVFASIPLLLICILILAVFPNWLEDPDEEDQYIRPFPPARPVKVLMVLMSITSLLALLSAFWQHISSSAGVTMVEILSYGTVTGNIGVAAMVLGWGSLVAVGLATLGIINMHLSIKIMQTLTDE</sequence>
<keyword evidence="1" id="KW-1133">Transmembrane helix</keyword>
<dbReference type="AlphaFoldDB" id="A0A0J6YAD6"/>